<name>A0A5M8FEA7_9GAMM</name>
<evidence type="ECO:0000313" key="1">
    <source>
        <dbReference type="EMBL" id="KAA6182734.1"/>
    </source>
</evidence>
<dbReference type="InterPro" id="IPR014937">
    <property type="entry name" value="DUF1810"/>
</dbReference>
<protein>
    <submittedName>
        <fullName evidence="1">DUF1810 domain-containing protein</fullName>
    </submittedName>
</protein>
<proteinExistence type="predicted"/>
<accession>A0A5M8FEA7</accession>
<dbReference type="SUPFAM" id="SSF140736">
    <property type="entry name" value="Rv1873-like"/>
    <property type="match status" value="1"/>
</dbReference>
<reference evidence="1 2" key="1">
    <citation type="submission" date="2019-09" db="EMBL/GenBank/DDBJ databases">
        <title>Whole-genome sequence of the purple sulfur bacterium Thiohalocapsa marina DSM 19078.</title>
        <authorList>
            <person name="Kyndt J.A."/>
            <person name="Meyer T.E."/>
        </authorList>
    </citation>
    <scope>NUCLEOTIDE SEQUENCE [LARGE SCALE GENOMIC DNA]</scope>
    <source>
        <strain evidence="1 2">DSM 19078</strain>
    </source>
</reference>
<gene>
    <name evidence="1" type="ORF">F2Q65_17330</name>
</gene>
<dbReference type="Proteomes" id="UP000322981">
    <property type="component" value="Unassembled WGS sequence"/>
</dbReference>
<comment type="caution">
    <text evidence="1">The sequence shown here is derived from an EMBL/GenBank/DDBJ whole genome shotgun (WGS) entry which is preliminary data.</text>
</comment>
<dbReference type="AlphaFoldDB" id="A0A5M8FEA7"/>
<dbReference type="InterPro" id="IPR036287">
    <property type="entry name" value="Rv1873-like_sf"/>
</dbReference>
<sequence>MLAIKGRSARDIFGMHDELKLCSCATLFAEVSLGGSVFHLLIESYFGGKADVRTRALLGGSLAAD</sequence>
<dbReference type="Pfam" id="PF08837">
    <property type="entry name" value="DUF1810"/>
    <property type="match status" value="1"/>
</dbReference>
<evidence type="ECO:0000313" key="2">
    <source>
        <dbReference type="Proteomes" id="UP000322981"/>
    </source>
</evidence>
<dbReference type="EMBL" id="VWXX01000041">
    <property type="protein sequence ID" value="KAA6182734.1"/>
    <property type="molecule type" value="Genomic_DNA"/>
</dbReference>
<dbReference type="OrthoDB" id="9801870at2"/>
<keyword evidence="2" id="KW-1185">Reference proteome</keyword>
<dbReference type="Gene3D" id="1.25.40.380">
    <property type="entry name" value="Protein of unknown function DUF1810"/>
    <property type="match status" value="1"/>
</dbReference>
<organism evidence="1 2">
    <name type="scientific">Thiohalocapsa marina</name>
    <dbReference type="NCBI Taxonomy" id="424902"/>
    <lineage>
        <taxon>Bacteria</taxon>
        <taxon>Pseudomonadati</taxon>
        <taxon>Pseudomonadota</taxon>
        <taxon>Gammaproteobacteria</taxon>
        <taxon>Chromatiales</taxon>
        <taxon>Chromatiaceae</taxon>
        <taxon>Thiohalocapsa</taxon>
    </lineage>
</organism>